<dbReference type="EMBL" id="FOTB01000006">
    <property type="protein sequence ID" value="SFK94892.1"/>
    <property type="molecule type" value="Genomic_DNA"/>
</dbReference>
<keyword evidence="2" id="KW-0812">Transmembrane</keyword>
<proteinExistence type="predicted"/>
<evidence type="ECO:0000313" key="4">
    <source>
        <dbReference type="EMBL" id="SFK94892.1"/>
    </source>
</evidence>
<dbReference type="KEGG" id="shv:AAT16_08970"/>
<dbReference type="AlphaFoldDB" id="A0A0F7HKE4"/>
<feature type="transmembrane region" description="Helical" evidence="2">
    <location>
        <begin position="104"/>
        <end position="123"/>
    </location>
</feature>
<evidence type="ECO:0000256" key="2">
    <source>
        <dbReference type="SAM" id="Phobius"/>
    </source>
</evidence>
<reference evidence="3 5" key="1">
    <citation type="journal article" date="2015" name="Int. J. Syst. Evol. Microbiol.">
        <title>Complete genome sequence of Salinicoccus halodurans H3B36, isolated from the Qaidam Basin in China.</title>
        <authorList>
            <person name="Jiang K."/>
            <person name="Xue Y."/>
            <person name="Ma Y."/>
        </authorList>
    </citation>
    <scope>NUCLEOTIDE SEQUENCE [LARGE SCALE GENOMIC DNA]</scope>
    <source>
        <strain evidence="3 5">H3B36</strain>
    </source>
</reference>
<evidence type="ECO:0000313" key="3">
    <source>
        <dbReference type="EMBL" id="AKG74352.1"/>
    </source>
</evidence>
<protein>
    <submittedName>
        <fullName evidence="4">Uncharacterized protein</fullName>
    </submittedName>
</protein>
<keyword evidence="5" id="KW-1185">Reference proteome</keyword>
<reference evidence="4 6" key="3">
    <citation type="submission" date="2016-10" db="EMBL/GenBank/DDBJ databases">
        <authorList>
            <person name="Varghese N."/>
            <person name="Submissions S."/>
        </authorList>
    </citation>
    <scope>NUCLEOTIDE SEQUENCE [LARGE SCALE GENOMIC DNA]</scope>
    <source>
        <strain evidence="4 6">CGMCC 1.6501</strain>
    </source>
</reference>
<reference evidence="5" key="2">
    <citation type="submission" date="2015-04" db="EMBL/GenBank/DDBJ databases">
        <title>Complete genome sequence of Salinicoccus halodurans strain H3B36, isolated from the Qaidam basin of China.</title>
        <authorList>
            <person name="Ma Y."/>
            <person name="Jiang K."/>
            <person name="Xue Y."/>
        </authorList>
    </citation>
    <scope>NUCLEOTIDE SEQUENCE [LARGE SCALE GENOMIC DNA]</scope>
    <source>
        <strain evidence="5">H3B36</strain>
    </source>
</reference>
<name>A0A0F7HKE4_9STAP</name>
<evidence type="ECO:0000256" key="1">
    <source>
        <dbReference type="SAM" id="Coils"/>
    </source>
</evidence>
<organism evidence="4 6">
    <name type="scientific">Salinicoccus halodurans</name>
    <dbReference type="NCBI Taxonomy" id="407035"/>
    <lineage>
        <taxon>Bacteria</taxon>
        <taxon>Bacillati</taxon>
        <taxon>Bacillota</taxon>
        <taxon>Bacilli</taxon>
        <taxon>Bacillales</taxon>
        <taxon>Staphylococcaceae</taxon>
        <taxon>Salinicoccus</taxon>
    </lineage>
</organism>
<dbReference type="OrthoDB" id="9881864at2"/>
<dbReference type="EMBL" id="CP011366">
    <property type="protein sequence ID" value="AKG74352.1"/>
    <property type="molecule type" value="Genomic_DNA"/>
</dbReference>
<gene>
    <name evidence="3" type="ORF">AAT16_08970</name>
    <name evidence="4" type="ORF">SAMN05216235_2691</name>
</gene>
<keyword evidence="2" id="KW-0472">Membrane</keyword>
<evidence type="ECO:0000313" key="5">
    <source>
        <dbReference type="Proteomes" id="UP000034029"/>
    </source>
</evidence>
<feature type="coiled-coil region" evidence="1">
    <location>
        <begin position="1"/>
        <end position="39"/>
    </location>
</feature>
<accession>A0A0F7HKE4</accession>
<keyword evidence="2" id="KW-1133">Transmembrane helix</keyword>
<dbReference type="Proteomes" id="UP000034029">
    <property type="component" value="Chromosome"/>
</dbReference>
<dbReference type="Proteomes" id="UP000183090">
    <property type="component" value="Unassembled WGS sequence"/>
</dbReference>
<sequence length="126" mass="14740">METLNKRVDYLEEDIREINNKLKDQETKLNAKIDNNHNEIKMLIKETELNNKEKTGKLFDGLEKLTDAQHKQTIATNNLVHETRENKNSIDEFKDSEKWKNRTIAGGVVSIILMIVGTFWGMFFPF</sequence>
<dbReference type="RefSeq" id="WP_046790534.1">
    <property type="nucleotide sequence ID" value="NZ_CP011366.1"/>
</dbReference>
<keyword evidence="1" id="KW-0175">Coiled coil</keyword>
<evidence type="ECO:0000313" key="6">
    <source>
        <dbReference type="Proteomes" id="UP000183090"/>
    </source>
</evidence>